<dbReference type="Gene3D" id="1.10.10.10">
    <property type="entry name" value="Winged helix-like DNA-binding domain superfamily/Winged helix DNA-binding domain"/>
    <property type="match status" value="1"/>
</dbReference>
<feature type="domain" description="HTH marR-type" evidence="2">
    <location>
        <begin position="109"/>
        <end position="169"/>
    </location>
</feature>
<feature type="domain" description="Transposase IS30-like HTH" evidence="3">
    <location>
        <begin position="8"/>
        <end position="50"/>
    </location>
</feature>
<reference evidence="5" key="1">
    <citation type="journal article" date="2019" name="Int. J. Syst. Evol. Microbiol.">
        <title>The Global Catalogue of Microorganisms (GCM) 10K type strain sequencing project: providing services to taxonomists for standard genome sequencing and annotation.</title>
        <authorList>
            <consortium name="The Broad Institute Genomics Platform"/>
            <consortium name="The Broad Institute Genome Sequencing Center for Infectious Disease"/>
            <person name="Wu L."/>
            <person name="Ma J."/>
        </authorList>
    </citation>
    <scope>NUCLEOTIDE SEQUENCE [LARGE SCALE GENOMIC DNA]</scope>
    <source>
        <strain evidence="5">JCM 17939</strain>
    </source>
</reference>
<dbReference type="EMBL" id="BAABHK010000017">
    <property type="protein sequence ID" value="GAA4636194.1"/>
    <property type="molecule type" value="Genomic_DNA"/>
</dbReference>
<sequence>MHTARMPGSRLTEQDRRRIAAWLTEGLGCAEIARRLGRPTSTISREVARNSGPGGYRADHAQQSTERRSRRRPPGSPPRAPAARNTHGRNAEAVRSYAEGFAALMVEIGLPRMAGRVLAQLITTDSGALTSADLVRQLQVSPASVSKAIAYLEGLDVVRRERDPRRRREWYVIGDDVWRRAWTASARKNIMWADTARRGVRIFGATTPAGARLDEMARFFARLSVNMTGGPGQAAISDVLTVLAALLHAGEPLTVEQLAVALGWHPDRVTGSLRDAERYPDIGGPVMLQTLESGAYTVTARRHRLTAAQREALNRHRQRRSP</sequence>
<evidence type="ECO:0000313" key="5">
    <source>
        <dbReference type="Proteomes" id="UP001501442"/>
    </source>
</evidence>
<dbReference type="Proteomes" id="UP001501442">
    <property type="component" value="Unassembled WGS sequence"/>
</dbReference>
<evidence type="ECO:0008006" key="6">
    <source>
        <dbReference type="Google" id="ProtNLM"/>
    </source>
</evidence>
<dbReference type="SUPFAM" id="SSF46689">
    <property type="entry name" value="Homeodomain-like"/>
    <property type="match status" value="1"/>
</dbReference>
<dbReference type="InterPro" id="IPR000835">
    <property type="entry name" value="HTH_MarR-typ"/>
</dbReference>
<dbReference type="PANTHER" id="PTHR10948:SF23">
    <property type="entry name" value="TRANSPOSASE INSI FOR INSERTION SEQUENCE ELEMENT IS30A-RELATED"/>
    <property type="match status" value="1"/>
</dbReference>
<dbReference type="SUPFAM" id="SSF46785">
    <property type="entry name" value="Winged helix' DNA-binding domain"/>
    <property type="match status" value="1"/>
</dbReference>
<comment type="caution">
    <text evidence="4">The sequence shown here is derived from an EMBL/GenBank/DDBJ whole genome shotgun (WGS) entry which is preliminary data.</text>
</comment>
<accession>A0ABP8UNT2</accession>
<dbReference type="InterPro" id="IPR036388">
    <property type="entry name" value="WH-like_DNA-bd_sf"/>
</dbReference>
<keyword evidence="5" id="KW-1185">Reference proteome</keyword>
<organism evidence="4 5">
    <name type="scientific">Actinoallomurus vinaceus</name>
    <dbReference type="NCBI Taxonomy" id="1080074"/>
    <lineage>
        <taxon>Bacteria</taxon>
        <taxon>Bacillati</taxon>
        <taxon>Actinomycetota</taxon>
        <taxon>Actinomycetes</taxon>
        <taxon>Streptosporangiales</taxon>
        <taxon>Thermomonosporaceae</taxon>
        <taxon>Actinoallomurus</taxon>
    </lineage>
</organism>
<dbReference type="InterPro" id="IPR025246">
    <property type="entry name" value="IS30-like_HTH"/>
</dbReference>
<dbReference type="Pfam" id="PF13936">
    <property type="entry name" value="HTH_38"/>
    <property type="match status" value="1"/>
</dbReference>
<dbReference type="InterPro" id="IPR009057">
    <property type="entry name" value="Homeodomain-like_sf"/>
</dbReference>
<evidence type="ECO:0000256" key="1">
    <source>
        <dbReference type="SAM" id="MobiDB-lite"/>
    </source>
</evidence>
<dbReference type="InterPro" id="IPR051917">
    <property type="entry name" value="Transposase-Integrase"/>
</dbReference>
<proteinExistence type="predicted"/>
<gene>
    <name evidence="4" type="ORF">GCM10023196_084970</name>
</gene>
<dbReference type="PANTHER" id="PTHR10948">
    <property type="entry name" value="TRANSPOSASE"/>
    <property type="match status" value="1"/>
</dbReference>
<evidence type="ECO:0000259" key="3">
    <source>
        <dbReference type="Pfam" id="PF13936"/>
    </source>
</evidence>
<dbReference type="InterPro" id="IPR036390">
    <property type="entry name" value="WH_DNA-bd_sf"/>
</dbReference>
<feature type="region of interest" description="Disordered" evidence="1">
    <location>
        <begin position="36"/>
        <end position="91"/>
    </location>
</feature>
<protein>
    <recommendedName>
        <fullName evidence="6">MarR family transcriptional regulator</fullName>
    </recommendedName>
</protein>
<dbReference type="Pfam" id="PF12802">
    <property type="entry name" value="MarR_2"/>
    <property type="match status" value="1"/>
</dbReference>
<evidence type="ECO:0000313" key="4">
    <source>
        <dbReference type="EMBL" id="GAA4636194.1"/>
    </source>
</evidence>
<name>A0ABP8UNT2_9ACTN</name>
<evidence type="ECO:0000259" key="2">
    <source>
        <dbReference type="Pfam" id="PF12802"/>
    </source>
</evidence>